<feature type="compositionally biased region" description="Acidic residues" evidence="1">
    <location>
        <begin position="322"/>
        <end position="335"/>
    </location>
</feature>
<dbReference type="PANTHER" id="PTHR40132">
    <property type="entry name" value="PRE-MRNA-SPLICING FACTOR 38B"/>
    <property type="match status" value="1"/>
</dbReference>
<feature type="compositionally biased region" description="Basic and acidic residues" evidence="1">
    <location>
        <begin position="219"/>
        <end position="274"/>
    </location>
</feature>
<dbReference type="PANTHER" id="PTHR40132:SF1">
    <property type="entry name" value="PRE-MRNA-SPLICING FACTOR 38B"/>
    <property type="match status" value="1"/>
</dbReference>
<dbReference type="EMBL" id="MU864929">
    <property type="protein sequence ID" value="KAK4466903.1"/>
    <property type="molecule type" value="Genomic_DNA"/>
</dbReference>
<evidence type="ECO:0000313" key="2">
    <source>
        <dbReference type="EMBL" id="KAK4466903.1"/>
    </source>
</evidence>
<gene>
    <name evidence="2" type="ORF">QBC42DRAFT_258292</name>
</gene>
<organism evidence="2 3">
    <name type="scientific">Cladorrhinum samala</name>
    <dbReference type="NCBI Taxonomy" id="585594"/>
    <lineage>
        <taxon>Eukaryota</taxon>
        <taxon>Fungi</taxon>
        <taxon>Dikarya</taxon>
        <taxon>Ascomycota</taxon>
        <taxon>Pezizomycotina</taxon>
        <taxon>Sordariomycetes</taxon>
        <taxon>Sordariomycetidae</taxon>
        <taxon>Sordariales</taxon>
        <taxon>Podosporaceae</taxon>
        <taxon>Cladorrhinum</taxon>
    </lineage>
</organism>
<reference evidence="2" key="1">
    <citation type="journal article" date="2023" name="Mol. Phylogenet. Evol.">
        <title>Genome-scale phylogeny and comparative genomics of the fungal order Sordariales.</title>
        <authorList>
            <person name="Hensen N."/>
            <person name="Bonometti L."/>
            <person name="Westerberg I."/>
            <person name="Brannstrom I.O."/>
            <person name="Guillou S."/>
            <person name="Cros-Aarteil S."/>
            <person name="Calhoun S."/>
            <person name="Haridas S."/>
            <person name="Kuo A."/>
            <person name="Mondo S."/>
            <person name="Pangilinan J."/>
            <person name="Riley R."/>
            <person name="LaButti K."/>
            <person name="Andreopoulos B."/>
            <person name="Lipzen A."/>
            <person name="Chen C."/>
            <person name="Yan M."/>
            <person name="Daum C."/>
            <person name="Ng V."/>
            <person name="Clum A."/>
            <person name="Steindorff A."/>
            <person name="Ohm R.A."/>
            <person name="Martin F."/>
            <person name="Silar P."/>
            <person name="Natvig D.O."/>
            <person name="Lalanne C."/>
            <person name="Gautier V."/>
            <person name="Ament-Velasquez S.L."/>
            <person name="Kruys A."/>
            <person name="Hutchinson M.I."/>
            <person name="Powell A.J."/>
            <person name="Barry K."/>
            <person name="Miller A.N."/>
            <person name="Grigoriev I.V."/>
            <person name="Debuchy R."/>
            <person name="Gladieux P."/>
            <person name="Hiltunen Thoren M."/>
            <person name="Johannesson H."/>
        </authorList>
    </citation>
    <scope>NUCLEOTIDE SEQUENCE</scope>
    <source>
        <strain evidence="2">PSN324</strain>
    </source>
</reference>
<protein>
    <recommendedName>
        <fullName evidence="4">Pre-mRNA-splicing factor 38B</fullName>
    </recommendedName>
</protein>
<evidence type="ECO:0000256" key="1">
    <source>
        <dbReference type="SAM" id="MobiDB-lite"/>
    </source>
</evidence>
<feature type="compositionally biased region" description="Basic residues" evidence="1">
    <location>
        <begin position="208"/>
        <end position="218"/>
    </location>
</feature>
<dbReference type="Proteomes" id="UP001321749">
    <property type="component" value="Unassembled WGS sequence"/>
</dbReference>
<dbReference type="AlphaFoldDB" id="A0AAV9I5Z2"/>
<proteinExistence type="predicted"/>
<comment type="caution">
    <text evidence="2">The sequence shown here is derived from an EMBL/GenBank/DDBJ whole genome shotgun (WGS) entry which is preliminary data.</text>
</comment>
<accession>A0AAV9I5Z2</accession>
<reference evidence="2" key="2">
    <citation type="submission" date="2023-06" db="EMBL/GenBank/DDBJ databases">
        <authorList>
            <consortium name="Lawrence Berkeley National Laboratory"/>
            <person name="Mondo S.J."/>
            <person name="Hensen N."/>
            <person name="Bonometti L."/>
            <person name="Westerberg I."/>
            <person name="Brannstrom I.O."/>
            <person name="Guillou S."/>
            <person name="Cros-Aarteil S."/>
            <person name="Calhoun S."/>
            <person name="Haridas S."/>
            <person name="Kuo A."/>
            <person name="Pangilinan J."/>
            <person name="Riley R."/>
            <person name="Labutti K."/>
            <person name="Andreopoulos B."/>
            <person name="Lipzen A."/>
            <person name="Chen C."/>
            <person name="Yanf M."/>
            <person name="Daum C."/>
            <person name="Ng V."/>
            <person name="Clum A."/>
            <person name="Steindorff A."/>
            <person name="Ohm R."/>
            <person name="Martin F."/>
            <person name="Silar P."/>
            <person name="Natvig D."/>
            <person name="Lalanne C."/>
            <person name="Gautier V."/>
            <person name="Ament-Velasquez S.L."/>
            <person name="Kruys A."/>
            <person name="Hutchinson M.I."/>
            <person name="Powell A.J."/>
            <person name="Barry K."/>
            <person name="Miller A.N."/>
            <person name="Grigoriev I.V."/>
            <person name="Debuchy R."/>
            <person name="Gladieux P."/>
            <person name="Thoren M.H."/>
            <person name="Johannesson H."/>
        </authorList>
    </citation>
    <scope>NUCLEOTIDE SEQUENCE</scope>
    <source>
        <strain evidence="2">PSN324</strain>
    </source>
</reference>
<evidence type="ECO:0008006" key="4">
    <source>
        <dbReference type="Google" id="ProtNLM"/>
    </source>
</evidence>
<feature type="compositionally biased region" description="Basic and acidic residues" evidence="1">
    <location>
        <begin position="363"/>
        <end position="407"/>
    </location>
</feature>
<feature type="region of interest" description="Disordered" evidence="1">
    <location>
        <begin position="85"/>
        <end position="407"/>
    </location>
</feature>
<feature type="compositionally biased region" description="Basic and acidic residues" evidence="1">
    <location>
        <begin position="118"/>
        <end position="172"/>
    </location>
</feature>
<keyword evidence="3" id="KW-1185">Reference proteome</keyword>
<name>A0AAV9I5Z2_9PEZI</name>
<evidence type="ECO:0000313" key="3">
    <source>
        <dbReference type="Proteomes" id="UP001321749"/>
    </source>
</evidence>
<sequence>MSNNDTILTDDYVADLLAKEANDASIKYSSMGLEAFRSTKPSNKAKPNTRFLGRIIKETTNHNAALLAREAAEAQARLDKLTEAEDKKRKKLNPSASDIRRRQLGDITSILHGRKRRRDGDDHTKGEGKQPQDDGGQESDKKRRKREEERRSRQDKASKTRHDDTLPAPERERHHRRRSERSRSPERKGRKHRDRSLLDSSTEDERRHHSSKSHHRDSRKSDKDRNPDRDRKRDRRDLFAKESPKRKISARDHSSEDDGTKNPRPGRSDRETGRSVKTNSDDSDPLDDFIGPAPPSGKPAVRVRGRGTMRGSAAMDSKFLEDYDPASDVQVDDDAPTASTENWEDAVESFRDRQKWKQQGAQRLRDAGYTEEQIKRWEKGGEKDIDDVRWTKAGGQREWDRGKDDST</sequence>